<protein>
    <submittedName>
        <fullName evidence="2">Heterokaryon incompatibility</fullName>
    </submittedName>
</protein>
<dbReference type="Pfam" id="PF06985">
    <property type="entry name" value="HET"/>
    <property type="match status" value="1"/>
</dbReference>
<feature type="non-terminal residue" evidence="2">
    <location>
        <position position="158"/>
    </location>
</feature>
<comment type="caution">
    <text evidence="2">The sequence shown here is derived from an EMBL/GenBank/DDBJ whole genome shotgun (WGS) entry which is preliminary data.</text>
</comment>
<evidence type="ECO:0000313" key="3">
    <source>
        <dbReference type="Proteomes" id="UP000800093"/>
    </source>
</evidence>
<reference evidence="3" key="1">
    <citation type="journal article" date="2020" name="Stud. Mycol.">
        <title>101 Dothideomycetes genomes: A test case for predicting lifestyles and emergence of pathogens.</title>
        <authorList>
            <person name="Haridas S."/>
            <person name="Albert R."/>
            <person name="Binder M."/>
            <person name="Bloem J."/>
            <person name="LaButti K."/>
            <person name="Salamov A."/>
            <person name="Andreopoulos B."/>
            <person name="Baker S."/>
            <person name="Barry K."/>
            <person name="Bills G."/>
            <person name="Bluhm B."/>
            <person name="Cannon C."/>
            <person name="Castanera R."/>
            <person name="Culley D."/>
            <person name="Daum C."/>
            <person name="Ezra D."/>
            <person name="Gonzalez J."/>
            <person name="Henrissat B."/>
            <person name="Kuo A."/>
            <person name="Liang C."/>
            <person name="Lipzen A."/>
            <person name="Lutzoni F."/>
            <person name="Magnuson J."/>
            <person name="Mondo S."/>
            <person name="Nolan M."/>
            <person name="Ohm R."/>
            <person name="Pangilinan J."/>
            <person name="Park H.-J."/>
            <person name="Ramirez L."/>
            <person name="Alfaro M."/>
            <person name="Sun H."/>
            <person name="Tritt A."/>
            <person name="Yoshinaga Y."/>
            <person name="Zwiers L.-H."/>
            <person name="Turgeon B."/>
            <person name="Goodwin S."/>
            <person name="Spatafora J."/>
            <person name="Crous P."/>
            <person name="Grigoriev I."/>
        </authorList>
    </citation>
    <scope>NUCLEOTIDE SEQUENCE [LARGE SCALE GENOMIC DNA]</scope>
    <source>
        <strain evidence="3">CBS 304.66</strain>
    </source>
</reference>
<dbReference type="Proteomes" id="UP000800093">
    <property type="component" value="Unassembled WGS sequence"/>
</dbReference>
<sequence>FEDPIELTLSTRSLSDVPEYEALSYVWGIEKCKSPVTVNDCSQVITENLDIALRHLRLKSEPRTLWIDAVCINQEDVAERNYQVSLMGSIYSKASHVVVFLGPEADKSGFVMDCIASRYAEDSHMPYFIYYANKLAERPWFTRVWVVQEVALASEDPV</sequence>
<dbReference type="PANTHER" id="PTHR24148:SF82">
    <property type="entry name" value="HETEROKARYON INCOMPATIBILITY DOMAIN-CONTAINING PROTEIN"/>
    <property type="match status" value="1"/>
</dbReference>
<dbReference type="InterPro" id="IPR010730">
    <property type="entry name" value="HET"/>
</dbReference>
<proteinExistence type="predicted"/>
<dbReference type="EMBL" id="ML986624">
    <property type="protein sequence ID" value="KAF2263611.1"/>
    <property type="molecule type" value="Genomic_DNA"/>
</dbReference>
<organism evidence="2 3">
    <name type="scientific">Lojkania enalia</name>
    <dbReference type="NCBI Taxonomy" id="147567"/>
    <lineage>
        <taxon>Eukaryota</taxon>
        <taxon>Fungi</taxon>
        <taxon>Dikarya</taxon>
        <taxon>Ascomycota</taxon>
        <taxon>Pezizomycotina</taxon>
        <taxon>Dothideomycetes</taxon>
        <taxon>Pleosporomycetidae</taxon>
        <taxon>Pleosporales</taxon>
        <taxon>Pleosporales incertae sedis</taxon>
        <taxon>Lojkania</taxon>
    </lineage>
</organism>
<gene>
    <name evidence="2" type="ORF">CC78DRAFT_416992</name>
</gene>
<evidence type="ECO:0000313" key="2">
    <source>
        <dbReference type="EMBL" id="KAF2263611.1"/>
    </source>
</evidence>
<dbReference type="PANTHER" id="PTHR24148">
    <property type="entry name" value="ANKYRIN REPEAT DOMAIN-CONTAINING PROTEIN 39 HOMOLOG-RELATED"/>
    <property type="match status" value="1"/>
</dbReference>
<dbReference type="AlphaFoldDB" id="A0A9P4K7P7"/>
<name>A0A9P4K7P7_9PLEO</name>
<accession>A0A9P4K7P7</accession>
<dbReference type="InterPro" id="IPR052895">
    <property type="entry name" value="HetReg/Transcr_Mod"/>
</dbReference>
<feature type="domain" description="Heterokaryon incompatibility" evidence="1">
    <location>
        <begin position="20"/>
        <end position="149"/>
    </location>
</feature>
<dbReference type="OrthoDB" id="3553147at2759"/>
<keyword evidence="3" id="KW-1185">Reference proteome</keyword>
<feature type="non-terminal residue" evidence="2">
    <location>
        <position position="1"/>
    </location>
</feature>
<evidence type="ECO:0000259" key="1">
    <source>
        <dbReference type="Pfam" id="PF06985"/>
    </source>
</evidence>